<reference evidence="3 4" key="1">
    <citation type="submission" date="2022-08" db="EMBL/GenBank/DDBJ databases">
        <title>novel species in genus Aeromicrobium.</title>
        <authorList>
            <person name="Ye L."/>
        </authorList>
    </citation>
    <scope>NUCLEOTIDE SEQUENCE [LARGE SCALE GENOMIC DNA]</scope>
    <source>
        <strain evidence="4">zg-Y1379</strain>
    </source>
</reference>
<evidence type="ECO:0000256" key="1">
    <source>
        <dbReference type="SAM" id="MobiDB-lite"/>
    </source>
</evidence>
<keyword evidence="4" id="KW-1185">Reference proteome</keyword>
<dbReference type="PANTHER" id="PTHR10992">
    <property type="entry name" value="METHYLESTERASE FAMILY MEMBER"/>
    <property type="match status" value="1"/>
</dbReference>
<dbReference type="GO" id="GO:0016787">
    <property type="term" value="F:hydrolase activity"/>
    <property type="evidence" value="ECO:0007669"/>
    <property type="project" value="UniProtKB-KW"/>
</dbReference>
<sequence length="236" mass="24255">MTSFVLVHGAFRGGWAWSRVRPLLAAAGHDVHAPSLIGAGEHVGRIAEVTGLDVWVDQVTALIELEDLSDVVLVGHSQGGLVTTAVAARVPDRIAALVHLDAAVPAPGERAVDMLPGAGTPPPRDATVPSRPASTESGEYDAATVAWLNARLTVSPVAPALDPVPAVPSTVRETFVFCARTPDGYPSGATRARVEALGVEPILIAAGHDAPLSAPAEVARILLAHSPTSPTKDSSP</sequence>
<organism evidence="3 4">
    <name type="scientific">Aeromicrobium wangtongii</name>
    <dbReference type="NCBI Taxonomy" id="2969247"/>
    <lineage>
        <taxon>Bacteria</taxon>
        <taxon>Bacillati</taxon>
        <taxon>Actinomycetota</taxon>
        <taxon>Actinomycetes</taxon>
        <taxon>Propionibacteriales</taxon>
        <taxon>Nocardioidaceae</taxon>
        <taxon>Aeromicrobium</taxon>
    </lineage>
</organism>
<dbReference type="SUPFAM" id="SSF53474">
    <property type="entry name" value="alpha/beta-Hydrolases"/>
    <property type="match status" value="1"/>
</dbReference>
<feature type="domain" description="AB hydrolase-1" evidence="2">
    <location>
        <begin position="4"/>
        <end position="220"/>
    </location>
</feature>
<gene>
    <name evidence="3" type="ORF">NQV15_12265</name>
</gene>
<keyword evidence="3" id="KW-0378">Hydrolase</keyword>
<evidence type="ECO:0000313" key="4">
    <source>
        <dbReference type="Proteomes" id="UP001316184"/>
    </source>
</evidence>
<name>A0ABY5M7G9_9ACTN</name>
<dbReference type="InterPro" id="IPR000073">
    <property type="entry name" value="AB_hydrolase_1"/>
</dbReference>
<proteinExistence type="predicted"/>
<dbReference type="InterPro" id="IPR029058">
    <property type="entry name" value="AB_hydrolase_fold"/>
</dbReference>
<dbReference type="PANTHER" id="PTHR10992:SF872">
    <property type="entry name" value="METHYLESTERASE 11, CHLOROPLASTIC-RELATED"/>
    <property type="match status" value="1"/>
</dbReference>
<dbReference type="RefSeq" id="WP_232400163.1">
    <property type="nucleotide sequence ID" value="NZ_CP102173.1"/>
</dbReference>
<accession>A0ABY5M7G9</accession>
<dbReference type="Proteomes" id="UP001316184">
    <property type="component" value="Chromosome"/>
</dbReference>
<feature type="region of interest" description="Disordered" evidence="1">
    <location>
        <begin position="116"/>
        <end position="136"/>
    </location>
</feature>
<evidence type="ECO:0000259" key="2">
    <source>
        <dbReference type="Pfam" id="PF12697"/>
    </source>
</evidence>
<dbReference type="Gene3D" id="3.40.50.1820">
    <property type="entry name" value="alpha/beta hydrolase"/>
    <property type="match status" value="1"/>
</dbReference>
<dbReference type="Pfam" id="PF12697">
    <property type="entry name" value="Abhydrolase_6"/>
    <property type="match status" value="1"/>
</dbReference>
<dbReference type="InterPro" id="IPR045889">
    <property type="entry name" value="MES/HNL"/>
</dbReference>
<protein>
    <submittedName>
        <fullName evidence="3">Alpha/beta hydrolase</fullName>
    </submittedName>
</protein>
<evidence type="ECO:0000313" key="3">
    <source>
        <dbReference type="EMBL" id="UUP12628.1"/>
    </source>
</evidence>
<dbReference type="EMBL" id="CP102173">
    <property type="protein sequence ID" value="UUP12628.1"/>
    <property type="molecule type" value="Genomic_DNA"/>
</dbReference>